<dbReference type="InterPro" id="IPR029045">
    <property type="entry name" value="ClpP/crotonase-like_dom_sf"/>
</dbReference>
<reference evidence="1 2" key="1">
    <citation type="submission" date="2023-04" db="EMBL/GenBank/DDBJ databases">
        <title>Forest soil microbial communities from Buena Vista Peninsula, Colon Province, Panama.</title>
        <authorList>
            <person name="Bouskill N."/>
        </authorList>
    </citation>
    <scope>NUCLEOTIDE SEQUENCE [LARGE SCALE GENOMIC DNA]</scope>
    <source>
        <strain evidence="1 2">CFH S0262</strain>
    </source>
</reference>
<keyword evidence="2" id="KW-1185">Reference proteome</keyword>
<proteinExistence type="predicted"/>
<dbReference type="SUPFAM" id="SSF52096">
    <property type="entry name" value="ClpP/crotonase"/>
    <property type="match status" value="1"/>
</dbReference>
<organism evidence="1 2">
    <name type="scientific">Prescottella agglutinans</name>
    <dbReference type="NCBI Taxonomy" id="1644129"/>
    <lineage>
        <taxon>Bacteria</taxon>
        <taxon>Bacillati</taxon>
        <taxon>Actinomycetota</taxon>
        <taxon>Actinomycetes</taxon>
        <taxon>Mycobacteriales</taxon>
        <taxon>Nocardiaceae</taxon>
        <taxon>Prescottella</taxon>
    </lineage>
</organism>
<dbReference type="Gene3D" id="3.90.226.10">
    <property type="entry name" value="2-enoyl-CoA Hydratase, Chain A, domain 1"/>
    <property type="match status" value="1"/>
</dbReference>
<dbReference type="EMBL" id="JARXVC010000034">
    <property type="protein sequence ID" value="MDH6285009.1"/>
    <property type="molecule type" value="Genomic_DNA"/>
</dbReference>
<dbReference type="Proteomes" id="UP001160334">
    <property type="component" value="Unassembled WGS sequence"/>
</dbReference>
<gene>
    <name evidence="1" type="ORF">M2280_006273</name>
</gene>
<accession>A0ABT6MMW5</accession>
<comment type="caution">
    <text evidence="1">The sequence shown here is derived from an EMBL/GenBank/DDBJ whole genome shotgun (WGS) entry which is preliminary data.</text>
</comment>
<protein>
    <submittedName>
        <fullName evidence="1">1,4-dihydroxy-2-naphthoyl-CoA synthase</fullName>
    </submittedName>
</protein>
<name>A0ABT6MMW5_9NOCA</name>
<sequence length="37" mass="4386">MSDFTDFTDVTYEVENGLAWITINRPDRYNAFRARTV</sequence>
<feature type="non-terminal residue" evidence="1">
    <location>
        <position position="37"/>
    </location>
</feature>
<evidence type="ECO:0000313" key="2">
    <source>
        <dbReference type="Proteomes" id="UP001160334"/>
    </source>
</evidence>
<evidence type="ECO:0000313" key="1">
    <source>
        <dbReference type="EMBL" id="MDH6285009.1"/>
    </source>
</evidence>